<organism evidence="1 2">
    <name type="scientific">Brachionus plicatilis</name>
    <name type="common">Marine rotifer</name>
    <name type="synonym">Brachionus muelleri</name>
    <dbReference type="NCBI Taxonomy" id="10195"/>
    <lineage>
        <taxon>Eukaryota</taxon>
        <taxon>Metazoa</taxon>
        <taxon>Spiralia</taxon>
        <taxon>Gnathifera</taxon>
        <taxon>Rotifera</taxon>
        <taxon>Eurotatoria</taxon>
        <taxon>Monogononta</taxon>
        <taxon>Pseudotrocha</taxon>
        <taxon>Ploima</taxon>
        <taxon>Brachionidae</taxon>
        <taxon>Brachionus</taxon>
    </lineage>
</organism>
<accession>A0A3M7SYH4</accession>
<name>A0A3M7SYH4_BRAPC</name>
<evidence type="ECO:0000313" key="2">
    <source>
        <dbReference type="Proteomes" id="UP000276133"/>
    </source>
</evidence>
<evidence type="ECO:0000313" key="1">
    <source>
        <dbReference type="EMBL" id="RNA40620.1"/>
    </source>
</evidence>
<dbReference type="Proteomes" id="UP000276133">
    <property type="component" value="Unassembled WGS sequence"/>
</dbReference>
<reference evidence="1 2" key="1">
    <citation type="journal article" date="2018" name="Sci. Rep.">
        <title>Genomic signatures of local adaptation to the degree of environmental predictability in rotifers.</title>
        <authorList>
            <person name="Franch-Gras L."/>
            <person name="Hahn C."/>
            <person name="Garcia-Roger E.M."/>
            <person name="Carmona M.J."/>
            <person name="Serra M."/>
            <person name="Gomez A."/>
        </authorList>
    </citation>
    <scope>NUCLEOTIDE SEQUENCE [LARGE SCALE GENOMIC DNA]</scope>
    <source>
        <strain evidence="1">HYR1</strain>
    </source>
</reference>
<proteinExistence type="predicted"/>
<sequence length="84" mass="9627">MLMKSKLLVYPSFNIAKKFSIQNCFHSFQFAASTSSFTKSCFVALHSIFSISEISLQTQIMMKQQIPFPQRVVDIDQNCMSTIH</sequence>
<dbReference type="AlphaFoldDB" id="A0A3M7SYH4"/>
<dbReference type="EMBL" id="REGN01000621">
    <property type="protein sequence ID" value="RNA40620.1"/>
    <property type="molecule type" value="Genomic_DNA"/>
</dbReference>
<protein>
    <submittedName>
        <fullName evidence="1">Uncharacterized protein</fullName>
    </submittedName>
</protein>
<keyword evidence="2" id="KW-1185">Reference proteome</keyword>
<comment type="caution">
    <text evidence="1">The sequence shown here is derived from an EMBL/GenBank/DDBJ whole genome shotgun (WGS) entry which is preliminary data.</text>
</comment>
<gene>
    <name evidence="1" type="ORF">BpHYR1_046055</name>
</gene>